<feature type="region of interest" description="Disordered" evidence="1">
    <location>
        <begin position="166"/>
        <end position="427"/>
    </location>
</feature>
<dbReference type="EMBL" id="WWBZ02000011">
    <property type="protein sequence ID" value="KAF4311143.1"/>
    <property type="molecule type" value="Genomic_DNA"/>
</dbReference>
<comment type="caution">
    <text evidence="3">The sequence shown here is derived from an EMBL/GenBank/DDBJ whole genome shotgun (WGS) entry which is preliminary data.</text>
</comment>
<dbReference type="Proteomes" id="UP000572817">
    <property type="component" value="Unassembled WGS sequence"/>
</dbReference>
<protein>
    <submittedName>
        <fullName evidence="3">Uncharacterized protein</fullName>
    </submittedName>
</protein>
<feature type="compositionally biased region" description="Low complexity" evidence="1">
    <location>
        <begin position="29"/>
        <end position="56"/>
    </location>
</feature>
<reference evidence="3" key="1">
    <citation type="submission" date="2020-04" db="EMBL/GenBank/DDBJ databases">
        <title>Genome Assembly and Annotation of Botryosphaeria dothidea sdau 11-99, a Latent Pathogen of Apple Fruit Ring Rot in China.</title>
        <authorList>
            <person name="Yu C."/>
            <person name="Diao Y."/>
            <person name="Lu Q."/>
            <person name="Zhao J."/>
            <person name="Cui S."/>
            <person name="Peng C."/>
            <person name="He B."/>
            <person name="Liu H."/>
        </authorList>
    </citation>
    <scope>NUCLEOTIDE SEQUENCE [LARGE SCALE GENOMIC DNA]</scope>
    <source>
        <strain evidence="3">Sdau11-99</strain>
    </source>
</reference>
<sequence length="593" mass="63913">MKLSTSLLSLVATGVVALPKPQSNNLPAQSQQGTQQLSSSSQLQQQQWQQQPGSQTQETFVQSIGPGFNILLAVETSPKGDKAIVSWAYGRSQCVERQLVSKGLNFCGKWLEFNRVPELDPGLQATGDWEQVYVTFVGCDDRSRNGDYSGIYMAVFVPGEYEENFSPNTQGQLGGGGQFSQGSQIGPGGQNTQQYNPNQQLGTGSNTQQFNPQQQGQFNPNQQQQQQQQGQPASGQFNTNQMQGNQMQGNQNPNAQALGRPTQPNTNQFQPPQQQQGNFAPSQNSQLMQNGQPQPQALGRPAAQLGQQPSNQLAPQNLQQNQPVQQAQAQPNQLVPNSNLQQGSFGSNLQQNTNNQLQPGGQPGTVQQNQFGQNIQQGGTPQSFQQNAVPQQQQPGQQQPSSQFSSNALPQTQQIQPGKPNPNKPLSQAQLRQLPKSLPIGLMKEAGLPTDDQGSSSSSQGLPSQGLQNSQLQQSGSGSGSDSDDNSDPIDPTTGQAASTNWMGDGSSDSGNEFGSGTDVGFGGGSALDWYGWVGWYVEFYECNSDRELHGCNYEGDDNTDLTTFLSCGDYAYTADRTPNDDNDEGKSDNDQK</sequence>
<feature type="chain" id="PRO_5034194138" evidence="2">
    <location>
        <begin position="18"/>
        <end position="593"/>
    </location>
</feature>
<feature type="compositionally biased region" description="Polar residues" evidence="1">
    <location>
        <begin position="338"/>
        <end position="347"/>
    </location>
</feature>
<feature type="region of interest" description="Disordered" evidence="1">
    <location>
        <begin position="21"/>
        <end position="56"/>
    </location>
</feature>
<feature type="compositionally biased region" description="Gly residues" evidence="1">
    <location>
        <begin position="172"/>
        <end position="189"/>
    </location>
</feature>
<feature type="compositionally biased region" description="Low complexity" evidence="1">
    <location>
        <begin position="451"/>
        <end position="476"/>
    </location>
</feature>
<gene>
    <name evidence="3" type="ORF">GTA08_BOTSDO13287</name>
</gene>
<proteinExistence type="predicted"/>
<feature type="region of interest" description="Disordered" evidence="1">
    <location>
        <begin position="574"/>
        <end position="593"/>
    </location>
</feature>
<evidence type="ECO:0000313" key="3">
    <source>
        <dbReference type="EMBL" id="KAF4311143.1"/>
    </source>
</evidence>
<keyword evidence="4" id="KW-1185">Reference proteome</keyword>
<feature type="compositionally biased region" description="Low complexity" evidence="1">
    <location>
        <begin position="208"/>
        <end position="276"/>
    </location>
</feature>
<evidence type="ECO:0000256" key="1">
    <source>
        <dbReference type="SAM" id="MobiDB-lite"/>
    </source>
</evidence>
<organism evidence="3 4">
    <name type="scientific">Botryosphaeria dothidea</name>
    <dbReference type="NCBI Taxonomy" id="55169"/>
    <lineage>
        <taxon>Eukaryota</taxon>
        <taxon>Fungi</taxon>
        <taxon>Dikarya</taxon>
        <taxon>Ascomycota</taxon>
        <taxon>Pezizomycotina</taxon>
        <taxon>Dothideomycetes</taxon>
        <taxon>Dothideomycetes incertae sedis</taxon>
        <taxon>Botryosphaeriales</taxon>
        <taxon>Botryosphaeriaceae</taxon>
        <taxon>Botryosphaeria</taxon>
    </lineage>
</organism>
<keyword evidence="2" id="KW-0732">Signal</keyword>
<name>A0A8H4N8H2_9PEZI</name>
<feature type="compositionally biased region" description="Polar residues" evidence="1">
    <location>
        <begin position="277"/>
        <end position="295"/>
    </location>
</feature>
<feature type="compositionally biased region" description="Low complexity" evidence="1">
    <location>
        <begin position="348"/>
        <end position="408"/>
    </location>
</feature>
<feature type="region of interest" description="Disordered" evidence="1">
    <location>
        <begin position="444"/>
        <end position="516"/>
    </location>
</feature>
<evidence type="ECO:0000313" key="4">
    <source>
        <dbReference type="Proteomes" id="UP000572817"/>
    </source>
</evidence>
<accession>A0A8H4N8H2</accession>
<dbReference type="OrthoDB" id="3945560at2759"/>
<feature type="signal peptide" evidence="2">
    <location>
        <begin position="1"/>
        <end position="17"/>
    </location>
</feature>
<evidence type="ECO:0000256" key="2">
    <source>
        <dbReference type="SAM" id="SignalP"/>
    </source>
</evidence>
<feature type="compositionally biased region" description="Low complexity" evidence="1">
    <location>
        <begin position="307"/>
        <end position="337"/>
    </location>
</feature>
<dbReference type="AlphaFoldDB" id="A0A8H4N8H2"/>
<feature type="compositionally biased region" description="Polar residues" evidence="1">
    <location>
        <begin position="191"/>
        <end position="207"/>
    </location>
</feature>
<feature type="compositionally biased region" description="Polar residues" evidence="1">
    <location>
        <begin position="493"/>
        <end position="513"/>
    </location>
</feature>